<dbReference type="InterPro" id="IPR054363">
    <property type="entry name" value="GH95_cat"/>
</dbReference>
<feature type="signal peptide" evidence="1">
    <location>
        <begin position="1"/>
        <end position="21"/>
    </location>
</feature>
<dbReference type="Gene3D" id="1.50.10.10">
    <property type="match status" value="1"/>
</dbReference>
<dbReference type="SUPFAM" id="SSF48208">
    <property type="entry name" value="Six-hairpin glycosidases"/>
    <property type="match status" value="1"/>
</dbReference>
<dbReference type="PIRSF" id="PIRSF007663">
    <property type="entry name" value="UCP007663"/>
    <property type="match status" value="1"/>
</dbReference>
<feature type="chain" id="PRO_5046947373" evidence="1">
    <location>
        <begin position="22"/>
        <end position="803"/>
    </location>
</feature>
<evidence type="ECO:0000259" key="4">
    <source>
        <dbReference type="Pfam" id="PF22124"/>
    </source>
</evidence>
<feature type="domain" description="Alpha fucosidase A-like C-terminal" evidence="3">
    <location>
        <begin position="721"/>
        <end position="788"/>
    </location>
</feature>
<protein>
    <submittedName>
        <fullName evidence="5">Glycoside hydrolase family 95 protein</fullName>
    </submittedName>
</protein>
<dbReference type="InterPro" id="IPR012341">
    <property type="entry name" value="6hp_glycosidase-like_sf"/>
</dbReference>
<dbReference type="Proteomes" id="UP001549749">
    <property type="component" value="Unassembled WGS sequence"/>
</dbReference>
<feature type="domain" description="Glycosyl hydrolase family 95 N-terminal" evidence="2">
    <location>
        <begin position="29"/>
        <end position="286"/>
    </location>
</feature>
<dbReference type="Pfam" id="PF14498">
    <property type="entry name" value="Glyco_hyd_65N_2"/>
    <property type="match status" value="1"/>
</dbReference>
<dbReference type="PANTHER" id="PTHR31084">
    <property type="entry name" value="ALPHA-L-FUCOSIDASE 2"/>
    <property type="match status" value="1"/>
</dbReference>
<gene>
    <name evidence="5" type="ORF">ABR189_26185</name>
</gene>
<proteinExistence type="predicted"/>
<feature type="domain" description="Glycosyl hydrolase family 95 catalytic" evidence="4">
    <location>
        <begin position="313"/>
        <end position="719"/>
    </location>
</feature>
<dbReference type="InterPro" id="IPR027414">
    <property type="entry name" value="GH95_N_dom"/>
</dbReference>
<reference evidence="5 6" key="1">
    <citation type="submission" date="2024-06" db="EMBL/GenBank/DDBJ databases">
        <title>Chitinophaga defluvii sp. nov., isolated from municipal sewage.</title>
        <authorList>
            <person name="Zhang L."/>
        </authorList>
    </citation>
    <scope>NUCLEOTIDE SEQUENCE [LARGE SCALE GENOMIC DNA]</scope>
    <source>
        <strain evidence="5 6">H8</strain>
    </source>
</reference>
<dbReference type="GO" id="GO:0016787">
    <property type="term" value="F:hydrolase activity"/>
    <property type="evidence" value="ECO:0007669"/>
    <property type="project" value="UniProtKB-KW"/>
</dbReference>
<dbReference type="PANTHER" id="PTHR31084:SF0">
    <property type="entry name" value="ALPHA-L-FUCOSIDASE 2"/>
    <property type="match status" value="1"/>
</dbReference>
<dbReference type="InterPro" id="IPR008928">
    <property type="entry name" value="6-hairpin_glycosidase_sf"/>
</dbReference>
<evidence type="ECO:0000259" key="2">
    <source>
        <dbReference type="Pfam" id="PF14498"/>
    </source>
</evidence>
<evidence type="ECO:0000313" key="6">
    <source>
        <dbReference type="Proteomes" id="UP001549749"/>
    </source>
</evidence>
<keyword evidence="5" id="KW-0378">Hydrolase</keyword>
<dbReference type="Pfam" id="PF21307">
    <property type="entry name" value="Glyco_hydro_95_C"/>
    <property type="match status" value="1"/>
</dbReference>
<comment type="caution">
    <text evidence="5">The sequence shown here is derived from an EMBL/GenBank/DDBJ whole genome shotgun (WGS) entry which is preliminary data.</text>
</comment>
<dbReference type="RefSeq" id="WP_354663453.1">
    <property type="nucleotide sequence ID" value="NZ_JBEXAC010000002.1"/>
</dbReference>
<dbReference type="Pfam" id="PF22124">
    <property type="entry name" value="Glyco_hydro_95_cat"/>
    <property type="match status" value="1"/>
</dbReference>
<organism evidence="5 6">
    <name type="scientific">Chitinophaga defluvii</name>
    <dbReference type="NCBI Taxonomy" id="3163343"/>
    <lineage>
        <taxon>Bacteria</taxon>
        <taxon>Pseudomonadati</taxon>
        <taxon>Bacteroidota</taxon>
        <taxon>Chitinophagia</taxon>
        <taxon>Chitinophagales</taxon>
        <taxon>Chitinophagaceae</taxon>
        <taxon>Chitinophaga</taxon>
    </lineage>
</organism>
<sequence length="803" mass="89861">MKISYSYCTLFILLFAQPLLAQEFTPLKLWYTQPAKDWREALPVGNGRLGAMVYSHPEKEIIQINEESVWAGVKFNDANPNSLKVLDSVRQLLFADKNEAASELAAPNMLAVDGENSTRIARSFRSYQTLMNLNILPGGSGYTDYRRELDLNTGIVTSQYKVDGIQYRQEVFATAPGNILAVRITSSKPGALHATLFLNRPDPRMAAMLYTDCSTRVWEGNKLLLSGQIDDKNDQEDKGPEGKHMKFAGAVLVKPEGGRLTAKGDSLVVQHANALVLYIDGATNYDFAHLSIANHIDPVNKLKVSMQQHASKSYAQLKAAHIADHSSYMKRVNFQLSGNEATKEDLPTDVRLNAVKKGAYDPYLTTLLFQYGRYLLLGSSRKPGLLPANLQGIWSNHIEAPWQADFHTNINLQMNYWQAEVANLPETTTPLFAFMDNIREQGRITARKMYGARGWVMHHATDAFGKTGLQNAMYYGTFPMATAWMCLHFWEHYAFTGNQQFLEKEAYPVMKEHALFIKDFLIKSPEGYLVTSPAYSPENSFKHPVTGKGESLTYGPTMDNQIIREFLKQYIAAAHLLNKDQQFADSMQAIMNQLPPTRLGRDGRIMEWIKAYEEPEPGHRHMSHLFGLHPGTQINETTPELLAGARKTLEYRLSHGGGHTGWSRAWIINFYARLRDGEKVFENVQALFAKSIYSNLFDDHPPFQIDGNFGSGAGIAEALLQSQEEDLDLLPALPAAWSEGNITGLKARGGFTVAMTWKAHQLVEARITSQTGQAIKVRYQDKVTTIQPAKGATVTLNASLNNK</sequence>
<accession>A0ABV2TE22</accession>
<evidence type="ECO:0000259" key="3">
    <source>
        <dbReference type="Pfam" id="PF21307"/>
    </source>
</evidence>
<dbReference type="InterPro" id="IPR049053">
    <property type="entry name" value="AFCA-like_C"/>
</dbReference>
<evidence type="ECO:0000313" key="5">
    <source>
        <dbReference type="EMBL" id="MET7000900.1"/>
    </source>
</evidence>
<dbReference type="InterPro" id="IPR016518">
    <property type="entry name" value="Alpha-L-fucosidase"/>
</dbReference>
<dbReference type="EMBL" id="JBEXAC010000002">
    <property type="protein sequence ID" value="MET7000900.1"/>
    <property type="molecule type" value="Genomic_DNA"/>
</dbReference>
<keyword evidence="1" id="KW-0732">Signal</keyword>
<evidence type="ECO:0000256" key="1">
    <source>
        <dbReference type="SAM" id="SignalP"/>
    </source>
</evidence>
<name>A0ABV2TE22_9BACT</name>
<keyword evidence="6" id="KW-1185">Reference proteome</keyword>